<feature type="transmembrane region" description="Helical" evidence="1">
    <location>
        <begin position="206"/>
        <end position="226"/>
    </location>
</feature>
<dbReference type="EMBL" id="PDSK01000096">
    <property type="protein sequence ID" value="PIE33673.1"/>
    <property type="molecule type" value="Genomic_DNA"/>
</dbReference>
<dbReference type="Proteomes" id="UP000230821">
    <property type="component" value="Unassembled WGS sequence"/>
</dbReference>
<sequence length="282" mass="30887">MIYLLLSIVCSVSIAHIFKYAEEKTLPVFGLFAVNYIMGSLVAAGGCESTFWQDLSLPLVGMGILAGILFVGSYVLMVLAMKHLGVTIPVSLMRLSAVLPTFGSILLFAEIPKPLQIVGIALAFFSLPLASQERLPLSNLSRICHNGFGLGLMLFVVFGITNFVFKVQRELFPLDNPYHFLAIIFPTAFLVSMIMVVHQKIPPSKVIGGVGVVLGIINLFSSYFFMKALQVFPGMVVYPINGIGIILGSAVTSLFLWKERLTRTNYIFIALASLALVMIYPR</sequence>
<feature type="transmembrane region" description="Helical" evidence="1">
    <location>
        <begin position="92"/>
        <end position="109"/>
    </location>
</feature>
<organism evidence="2 3">
    <name type="scientific">candidate division KSB3 bacterium</name>
    <dbReference type="NCBI Taxonomy" id="2044937"/>
    <lineage>
        <taxon>Bacteria</taxon>
        <taxon>candidate division KSB3</taxon>
    </lineage>
</organism>
<feature type="transmembrane region" description="Helical" evidence="1">
    <location>
        <begin position="143"/>
        <end position="165"/>
    </location>
</feature>
<gene>
    <name evidence="2" type="ORF">CSA56_11210</name>
</gene>
<comment type="caution">
    <text evidence="2">The sequence shown here is derived from an EMBL/GenBank/DDBJ whole genome shotgun (WGS) entry which is preliminary data.</text>
</comment>
<protein>
    <recommendedName>
        <fullName evidence="4">EamA domain-containing protein</fullName>
    </recommendedName>
</protein>
<dbReference type="Gene3D" id="1.10.3730.20">
    <property type="match status" value="2"/>
</dbReference>
<evidence type="ECO:0000313" key="2">
    <source>
        <dbReference type="EMBL" id="PIE33673.1"/>
    </source>
</evidence>
<keyword evidence="1" id="KW-0472">Membrane</keyword>
<feature type="transmembrane region" description="Helical" evidence="1">
    <location>
        <begin position="177"/>
        <end position="197"/>
    </location>
</feature>
<reference evidence="2 3" key="1">
    <citation type="submission" date="2017-10" db="EMBL/GenBank/DDBJ databases">
        <title>Novel microbial diversity and functional potential in the marine mammal oral microbiome.</title>
        <authorList>
            <person name="Dudek N.K."/>
            <person name="Sun C.L."/>
            <person name="Burstein D."/>
            <person name="Kantor R.S."/>
            <person name="Aliaga Goltsman D.S."/>
            <person name="Bik E.M."/>
            <person name="Thomas B.C."/>
            <person name="Banfield J.F."/>
            <person name="Relman D.A."/>
        </authorList>
    </citation>
    <scope>NUCLEOTIDE SEQUENCE [LARGE SCALE GENOMIC DNA]</scope>
    <source>
        <strain evidence="2">DOLJORAL78_47_16</strain>
    </source>
</reference>
<name>A0A2G6KDB2_9BACT</name>
<dbReference type="AlphaFoldDB" id="A0A2G6KDB2"/>
<dbReference type="InterPro" id="IPR037185">
    <property type="entry name" value="EmrE-like"/>
</dbReference>
<accession>A0A2G6KDB2</accession>
<evidence type="ECO:0008006" key="4">
    <source>
        <dbReference type="Google" id="ProtNLM"/>
    </source>
</evidence>
<dbReference type="SUPFAM" id="SSF103481">
    <property type="entry name" value="Multidrug resistance efflux transporter EmrE"/>
    <property type="match status" value="2"/>
</dbReference>
<proteinExistence type="predicted"/>
<feature type="transmembrane region" description="Helical" evidence="1">
    <location>
        <begin position="264"/>
        <end position="281"/>
    </location>
</feature>
<keyword evidence="1" id="KW-0812">Transmembrane</keyword>
<feature type="transmembrane region" description="Helical" evidence="1">
    <location>
        <begin position="59"/>
        <end position="80"/>
    </location>
</feature>
<keyword evidence="1" id="KW-1133">Transmembrane helix</keyword>
<feature type="transmembrane region" description="Helical" evidence="1">
    <location>
        <begin position="115"/>
        <end position="131"/>
    </location>
</feature>
<feature type="transmembrane region" description="Helical" evidence="1">
    <location>
        <begin position="238"/>
        <end position="257"/>
    </location>
</feature>
<evidence type="ECO:0000256" key="1">
    <source>
        <dbReference type="SAM" id="Phobius"/>
    </source>
</evidence>
<evidence type="ECO:0000313" key="3">
    <source>
        <dbReference type="Proteomes" id="UP000230821"/>
    </source>
</evidence>